<dbReference type="Proteomes" id="UP001595987">
    <property type="component" value="Unassembled WGS sequence"/>
</dbReference>
<sequence length="87" mass="10283">MSEQKYYVKQEGLIYHRDYDGLSDVFEVYLDEDGDFGDIEDRKAFTKQELSELRDGAFYQSIGNLYSEEWKNPLIEFVPVPVESEEE</sequence>
<keyword evidence="2" id="KW-1185">Reference proteome</keyword>
<gene>
    <name evidence="1" type="ORF">ACFO26_01715</name>
</gene>
<evidence type="ECO:0000313" key="1">
    <source>
        <dbReference type="EMBL" id="MFC4651627.1"/>
    </source>
</evidence>
<dbReference type="EMBL" id="JBHSGD010000001">
    <property type="protein sequence ID" value="MFC4651627.1"/>
    <property type="molecule type" value="Genomic_DNA"/>
</dbReference>
<comment type="caution">
    <text evidence="1">The sequence shown here is derived from an EMBL/GenBank/DDBJ whole genome shotgun (WGS) entry which is preliminary data.</text>
</comment>
<protein>
    <recommendedName>
        <fullName evidence="3">Phage protein</fullName>
    </recommendedName>
</protein>
<organism evidence="1 2">
    <name type="scientific">Lactococcus nasutitermitis</name>
    <dbReference type="NCBI Taxonomy" id="1652957"/>
    <lineage>
        <taxon>Bacteria</taxon>
        <taxon>Bacillati</taxon>
        <taxon>Bacillota</taxon>
        <taxon>Bacilli</taxon>
        <taxon>Lactobacillales</taxon>
        <taxon>Streptococcaceae</taxon>
        <taxon>Lactococcus</taxon>
    </lineage>
</organism>
<dbReference type="RefSeq" id="WP_213534065.1">
    <property type="nucleotide sequence ID" value="NZ_BOVQ01000003.1"/>
</dbReference>
<evidence type="ECO:0000313" key="2">
    <source>
        <dbReference type="Proteomes" id="UP001595987"/>
    </source>
</evidence>
<reference evidence="2" key="1">
    <citation type="journal article" date="2019" name="Int. J. Syst. Evol. Microbiol.">
        <title>The Global Catalogue of Microorganisms (GCM) 10K type strain sequencing project: providing services to taxonomists for standard genome sequencing and annotation.</title>
        <authorList>
            <consortium name="The Broad Institute Genomics Platform"/>
            <consortium name="The Broad Institute Genome Sequencing Center for Infectious Disease"/>
            <person name="Wu L."/>
            <person name="Ma J."/>
        </authorList>
    </citation>
    <scope>NUCLEOTIDE SEQUENCE [LARGE SCALE GENOMIC DNA]</scope>
    <source>
        <strain evidence="2">CCUG 63287</strain>
    </source>
</reference>
<evidence type="ECO:0008006" key="3">
    <source>
        <dbReference type="Google" id="ProtNLM"/>
    </source>
</evidence>
<name>A0ABV9JAW6_9LACT</name>
<accession>A0ABV9JAW6</accession>
<proteinExistence type="predicted"/>